<proteinExistence type="inferred from homology"/>
<dbReference type="CDD" id="cd11332">
    <property type="entry name" value="AmyAc_OligoGlu_TS"/>
    <property type="match status" value="1"/>
</dbReference>
<dbReference type="EMBL" id="MWWT01000007">
    <property type="protein sequence ID" value="OZG53880.1"/>
    <property type="molecule type" value="Genomic_DNA"/>
</dbReference>
<sequence>MNTEKWWRNAVIYQIYPRSFADANNDGIGDIAGVTSRMDYLESLGVDAIWLSPFYPSPLKDGGYDVVDYRDVDPRLGTLDDFDELVVQAHERGIRIIVDIVPNHTSDQHEWFQEALAAEPGSPERDRYVFRKGKGNDFSEPPSNWMSNFGGSAWEPCGDGWYYLHLFAAEQPDLNWDNPEVRAEFLDILRFWADRGVDGFRIDVSHALTKDLREPLRDRREPLSPVPEDAEGNDPLWDRDAVHEIYREWRKVLDSYNPPRFAIGETWTPMTHRVFQYAQEDELGSVFDFSLLKSAFRADEYRSVIERTYEGAVSVGASPTWVLGNHDVPRVASRLGLDTGDNTAVEHWVTSNNTRPQINPDVAVRRARAAALIELGLPGTAFIYQGEELGLPEDFDLTEEDIQDPIWERSSHTFKGRDGCRVPLPWSADKAAFGFNESGKSWLLQPEWFEQYAVDKQGRPGDGSVLSLYRSALKLRETYMTEDALTSGIQWEDTYLSQDVLEWSLSSGLCVIANCSGTCAFRIPEDYTVLIASNSEYKDNEIPPMTTVWCVKEVQ</sequence>
<protein>
    <submittedName>
        <fullName evidence="3">Alpha-amylase</fullName>
    </submittedName>
</protein>
<evidence type="ECO:0000313" key="3">
    <source>
        <dbReference type="EMBL" id="OZG53880.1"/>
    </source>
</evidence>
<dbReference type="InterPro" id="IPR045857">
    <property type="entry name" value="O16G_dom_2"/>
</dbReference>
<comment type="similarity">
    <text evidence="1">Belongs to the glycosyl hydrolase 13 family.</text>
</comment>
<accession>A0A261F432</accession>
<dbReference type="RefSeq" id="WP_094726765.1">
    <property type="nucleotide sequence ID" value="NZ_JBHLWS010000004.1"/>
</dbReference>
<dbReference type="Pfam" id="PF00128">
    <property type="entry name" value="Alpha-amylase"/>
    <property type="match status" value="1"/>
</dbReference>
<dbReference type="InterPro" id="IPR017853">
    <property type="entry name" value="GH"/>
</dbReference>
<dbReference type="SUPFAM" id="SSF51445">
    <property type="entry name" value="(Trans)glycosidases"/>
    <property type="match status" value="1"/>
</dbReference>
<feature type="domain" description="Glycosyl hydrolase family 13 catalytic" evidence="2">
    <location>
        <begin position="14"/>
        <end position="421"/>
    </location>
</feature>
<dbReference type="Gene3D" id="3.20.20.80">
    <property type="entry name" value="Glycosidases"/>
    <property type="match status" value="1"/>
</dbReference>
<keyword evidence="4" id="KW-1185">Reference proteome</keyword>
<dbReference type="AlphaFoldDB" id="A0A261F432"/>
<name>A0A261F432_9BIFI</name>
<dbReference type="Gene3D" id="3.90.400.10">
    <property type="entry name" value="Oligo-1,6-glucosidase, Domain 2"/>
    <property type="match status" value="1"/>
</dbReference>
<dbReference type="PANTHER" id="PTHR10357:SF179">
    <property type="entry name" value="NEUTRAL AND BASIC AMINO ACID TRANSPORT PROTEIN RBAT"/>
    <property type="match status" value="1"/>
</dbReference>
<dbReference type="PANTHER" id="PTHR10357">
    <property type="entry name" value="ALPHA-AMYLASE FAMILY MEMBER"/>
    <property type="match status" value="1"/>
</dbReference>
<gene>
    <name evidence="3" type="ORF">ALMA_1122</name>
</gene>
<dbReference type="GO" id="GO:0004556">
    <property type="term" value="F:alpha-amylase activity"/>
    <property type="evidence" value="ECO:0007669"/>
    <property type="project" value="TreeGrafter"/>
</dbReference>
<dbReference type="InterPro" id="IPR006047">
    <property type="entry name" value="GH13_cat_dom"/>
</dbReference>
<evidence type="ECO:0000259" key="2">
    <source>
        <dbReference type="SMART" id="SM00642"/>
    </source>
</evidence>
<dbReference type="Proteomes" id="UP000243657">
    <property type="component" value="Unassembled WGS sequence"/>
</dbReference>
<dbReference type="SMART" id="SM00642">
    <property type="entry name" value="Aamy"/>
    <property type="match status" value="1"/>
</dbReference>
<reference evidence="3 4" key="1">
    <citation type="journal article" date="2017" name="BMC Genomics">
        <title>Comparative genomic and phylogenomic analyses of the Bifidobacteriaceae family.</title>
        <authorList>
            <person name="Lugli G.A."/>
            <person name="Milani C."/>
            <person name="Turroni F."/>
            <person name="Duranti S."/>
            <person name="Mancabelli L."/>
            <person name="Mangifesta M."/>
            <person name="Ferrario C."/>
            <person name="Modesto M."/>
            <person name="Mattarelli P."/>
            <person name="Jiri K."/>
            <person name="van Sinderen D."/>
            <person name="Ventura M."/>
        </authorList>
    </citation>
    <scope>NUCLEOTIDE SEQUENCE [LARGE SCALE GENOMIC DNA]</scope>
    <source>
        <strain evidence="3 4">DSM 24762</strain>
    </source>
</reference>
<organism evidence="3 4">
    <name type="scientific">Alloscardovia macacae</name>
    <dbReference type="NCBI Taxonomy" id="1160091"/>
    <lineage>
        <taxon>Bacteria</taxon>
        <taxon>Bacillati</taxon>
        <taxon>Actinomycetota</taxon>
        <taxon>Actinomycetes</taxon>
        <taxon>Bifidobacteriales</taxon>
        <taxon>Bifidobacteriaceae</taxon>
        <taxon>Alloscardovia</taxon>
    </lineage>
</organism>
<comment type="caution">
    <text evidence="3">The sequence shown here is derived from an EMBL/GenBank/DDBJ whole genome shotgun (WGS) entry which is preliminary data.</text>
</comment>
<evidence type="ECO:0000256" key="1">
    <source>
        <dbReference type="ARBA" id="ARBA00008061"/>
    </source>
</evidence>
<dbReference type="GO" id="GO:0009313">
    <property type="term" value="P:oligosaccharide catabolic process"/>
    <property type="evidence" value="ECO:0007669"/>
    <property type="project" value="TreeGrafter"/>
</dbReference>
<evidence type="ECO:0000313" key="4">
    <source>
        <dbReference type="Proteomes" id="UP000243657"/>
    </source>
</evidence>